<organism evidence="5 6">
    <name type="scientific">Catalinimonas alkaloidigena</name>
    <dbReference type="NCBI Taxonomy" id="1075417"/>
    <lineage>
        <taxon>Bacteria</taxon>
        <taxon>Pseudomonadati</taxon>
        <taxon>Bacteroidota</taxon>
        <taxon>Cytophagia</taxon>
        <taxon>Cytophagales</taxon>
        <taxon>Catalimonadaceae</taxon>
        <taxon>Catalinimonas</taxon>
    </lineage>
</organism>
<feature type="chain" id="PRO_5011759009" evidence="3">
    <location>
        <begin position="29"/>
        <end position="1175"/>
    </location>
</feature>
<dbReference type="Gene3D" id="2.60.40.1120">
    <property type="entry name" value="Carboxypeptidase-like, regulatory domain"/>
    <property type="match status" value="1"/>
</dbReference>
<feature type="domain" description="TonB-dependent receptor plug" evidence="4">
    <location>
        <begin position="248"/>
        <end position="351"/>
    </location>
</feature>
<keyword evidence="1 3" id="KW-0732">Signal</keyword>
<dbReference type="FunFam" id="2.60.40.1120:FF:000003">
    <property type="entry name" value="Outer membrane protein Omp121"/>
    <property type="match status" value="1"/>
</dbReference>
<dbReference type="PROSITE" id="PS52016">
    <property type="entry name" value="TONB_DEPENDENT_REC_3"/>
    <property type="match status" value="1"/>
</dbReference>
<dbReference type="InterPro" id="IPR039426">
    <property type="entry name" value="TonB-dep_rcpt-like"/>
</dbReference>
<keyword evidence="2" id="KW-0813">Transport</keyword>
<dbReference type="OrthoDB" id="9768177at2"/>
<dbReference type="InterPro" id="IPR023996">
    <property type="entry name" value="TonB-dep_OMP_SusC/RagA"/>
</dbReference>
<gene>
    <name evidence="5" type="ORF">SAMN05421823_11461</name>
</gene>
<evidence type="ECO:0000256" key="2">
    <source>
        <dbReference type="PROSITE-ProRule" id="PRU01360"/>
    </source>
</evidence>
<dbReference type="SUPFAM" id="SSF56935">
    <property type="entry name" value="Porins"/>
    <property type="match status" value="1"/>
</dbReference>
<comment type="similarity">
    <text evidence="2">Belongs to the TonB-dependent receptor family.</text>
</comment>
<dbReference type="AlphaFoldDB" id="A0A1G9TM47"/>
<dbReference type="RefSeq" id="WP_089687922.1">
    <property type="nucleotide sequence ID" value="NZ_FNFO01000014.1"/>
</dbReference>
<dbReference type="Pfam" id="PF07715">
    <property type="entry name" value="Plug"/>
    <property type="match status" value="1"/>
</dbReference>
<comment type="subcellular location">
    <subcellularLocation>
        <location evidence="2">Cell outer membrane</location>
        <topology evidence="2">Multi-pass membrane protein</topology>
    </subcellularLocation>
</comment>
<dbReference type="InterPro" id="IPR037066">
    <property type="entry name" value="Plug_dom_sf"/>
</dbReference>
<evidence type="ECO:0000313" key="6">
    <source>
        <dbReference type="Proteomes" id="UP000198510"/>
    </source>
</evidence>
<dbReference type="STRING" id="1075417.SAMN05421823_11461"/>
<keyword evidence="6" id="KW-1185">Reference proteome</keyword>
<dbReference type="GO" id="GO:0015344">
    <property type="term" value="F:siderophore uptake transmembrane transporter activity"/>
    <property type="evidence" value="ECO:0007669"/>
    <property type="project" value="TreeGrafter"/>
</dbReference>
<evidence type="ECO:0000256" key="1">
    <source>
        <dbReference type="ARBA" id="ARBA00022729"/>
    </source>
</evidence>
<keyword evidence="2" id="KW-1134">Transmembrane beta strand</keyword>
<proteinExistence type="inferred from homology"/>
<protein>
    <submittedName>
        <fullName evidence="5">TonB-linked outer membrane protein, SusC/RagA family</fullName>
    </submittedName>
</protein>
<keyword evidence="2" id="KW-0472">Membrane</keyword>
<dbReference type="NCBIfam" id="TIGR04056">
    <property type="entry name" value="OMP_RagA_SusC"/>
    <property type="match status" value="1"/>
</dbReference>
<dbReference type="SUPFAM" id="SSF49464">
    <property type="entry name" value="Carboxypeptidase regulatory domain-like"/>
    <property type="match status" value="1"/>
</dbReference>
<evidence type="ECO:0000313" key="5">
    <source>
        <dbReference type="EMBL" id="SDM48836.1"/>
    </source>
</evidence>
<name>A0A1G9TM47_9BACT</name>
<dbReference type="InterPro" id="IPR012910">
    <property type="entry name" value="Plug_dom"/>
</dbReference>
<dbReference type="EMBL" id="FNFO01000014">
    <property type="protein sequence ID" value="SDM48836.1"/>
    <property type="molecule type" value="Genomic_DNA"/>
</dbReference>
<dbReference type="Pfam" id="PF13715">
    <property type="entry name" value="CarbopepD_reg_2"/>
    <property type="match status" value="1"/>
</dbReference>
<evidence type="ECO:0000259" key="4">
    <source>
        <dbReference type="Pfam" id="PF07715"/>
    </source>
</evidence>
<keyword evidence="2" id="KW-0812">Transmembrane</keyword>
<dbReference type="GO" id="GO:0009279">
    <property type="term" value="C:cell outer membrane"/>
    <property type="evidence" value="ECO:0007669"/>
    <property type="project" value="UniProtKB-SubCell"/>
</dbReference>
<dbReference type="Gene3D" id="3.55.50.30">
    <property type="match status" value="1"/>
</dbReference>
<dbReference type="InterPro" id="IPR023997">
    <property type="entry name" value="TonB-dep_OMP_SusC/RagA_CS"/>
</dbReference>
<dbReference type="NCBIfam" id="TIGR04057">
    <property type="entry name" value="SusC_RagA_signa"/>
    <property type="match status" value="1"/>
</dbReference>
<accession>A0A1G9TM47</accession>
<dbReference type="PANTHER" id="PTHR30069">
    <property type="entry name" value="TONB-DEPENDENT OUTER MEMBRANE RECEPTOR"/>
    <property type="match status" value="1"/>
</dbReference>
<keyword evidence="2" id="KW-0998">Cell outer membrane</keyword>
<dbReference type="PANTHER" id="PTHR30069:SF29">
    <property type="entry name" value="HEMOGLOBIN AND HEMOGLOBIN-HAPTOGLOBIN-BINDING PROTEIN 1-RELATED"/>
    <property type="match status" value="1"/>
</dbReference>
<dbReference type="Proteomes" id="UP000198510">
    <property type="component" value="Unassembled WGS sequence"/>
</dbReference>
<dbReference type="GO" id="GO:0044718">
    <property type="term" value="P:siderophore transmembrane transport"/>
    <property type="evidence" value="ECO:0007669"/>
    <property type="project" value="TreeGrafter"/>
</dbReference>
<sequence>MTNLYRTYPRGWVWGIVLCLCGGPPVSAQHLATLTTPPTTLSQVQQISLENALRSLEKRYQISIVYETELVKDHLVKVEQGVQTYLSAEEDLQQLLRALPLQFKKVKPNVYLLLTKPNTSGNSGLLAPHPPGFVTPDQTRVAAAQPRLHTRLSTRAAVDVSGHVADEAGEGIPGVNVLEKGTQNGTITDVDGRFSLTIQAGAVLVFSAVGYETQEVTVANQSTLDVTLKDNVQALSEVVVVGYGTQKKESLTAAVAQITNEEIQTTTHNSLAQKLQGKVAGLQIRQNSGQPGDFNNSINIRGFGEPIYVIDGIRREGGGEFQRINPEDIESISILKDASAAIYGLGAANGVILVTTKKGKTEKPSFNYSTVYGAVTPTDMPEMASAAQYVQMYNDAQIFKVGGQPYYTQEELQNYINRAPGYEGTDWYGLTMKRYATQMQHNLSASGGNERTNYFVSFGHVREGGLLKSEDMGYKRYNLRANLTTQLTNHLEAQLLLAGRYDEKWEPGENFFNIFKGTRTTLPTEAAYANNNPLYPTTVLSTQNPVALAERDRTGFNENTTRNFQSSFALTYAVPFLPGLSLKGVAAYDANNYQSKGLHKPYNLYLYDATEDAYDLVPQRVGTGNLSNYNSNNNQLTLQGYVTYERQFRQAHHVNAVVVVEQQQWNDRWSNLTRYYSGFYTKDQIRFADRQRMENDGLENQTASLSYIGRLNYDFKGKYLAEFAFRHMGTYAYAPSNRWGFFPVATAGWRMSEENFMQNLPLISNLKLRGSFGLVGQPWGAPYQYIPGFVIGSGGSYEFEEGALTTGVSAPLIVNEKLSWVTARQTDIGIDLGLWQNKLTLEADAYQRVLQGIPAGRDVSLPNTFGSTLPEENLNSNQTQGFEFTLSHRNAVRGFVYNISGNFNFARTRNLHVERGAFTNSWDRYRNGAENRWNDLAWGYTYLGQFQSEEELLYAPMQNGDQGNIRRELPGDFRYLDLNNDGVIDGQDEAPIFYDRTPKMHYGLNLNASWKGLDLNILFQGAAKYTLRFTEVYAEMFAFRGNTPAYFFDRWRKADPYNPDSEWIAGTWPASRTVESVGRMYAESSVWRRDATYVRLKSVELGYTLPFPFLKKLGIQTLRVYASGFNLYTFADPFVKPFDPEKLEGLGDPNAPGFNSAGFTYPVTKTYNFGVNVSF</sequence>
<feature type="signal peptide" evidence="3">
    <location>
        <begin position="1"/>
        <end position="28"/>
    </location>
</feature>
<dbReference type="InterPro" id="IPR008969">
    <property type="entry name" value="CarboxyPept-like_regulatory"/>
</dbReference>
<dbReference type="Gene3D" id="2.170.130.10">
    <property type="entry name" value="TonB-dependent receptor, plug domain"/>
    <property type="match status" value="1"/>
</dbReference>
<reference evidence="5 6" key="1">
    <citation type="submission" date="2016-10" db="EMBL/GenBank/DDBJ databases">
        <authorList>
            <person name="de Groot N.N."/>
        </authorList>
    </citation>
    <scope>NUCLEOTIDE SEQUENCE [LARGE SCALE GENOMIC DNA]</scope>
    <source>
        <strain evidence="5 6">DSM 25186</strain>
    </source>
</reference>
<evidence type="ECO:0000256" key="3">
    <source>
        <dbReference type="SAM" id="SignalP"/>
    </source>
</evidence>